<feature type="transmembrane region" description="Helical" evidence="6">
    <location>
        <begin position="173"/>
        <end position="198"/>
    </location>
</feature>
<feature type="transmembrane region" description="Helical" evidence="6">
    <location>
        <begin position="365"/>
        <end position="384"/>
    </location>
</feature>
<feature type="transmembrane region" description="Helical" evidence="6">
    <location>
        <begin position="114"/>
        <end position="133"/>
    </location>
</feature>
<dbReference type="PROSITE" id="PS00216">
    <property type="entry name" value="SUGAR_TRANSPORT_1"/>
    <property type="match status" value="1"/>
</dbReference>
<dbReference type="RefSeq" id="XP_025400094.1">
    <property type="nucleotide sequence ID" value="XM_025547965.1"/>
</dbReference>
<evidence type="ECO:0000313" key="9">
    <source>
        <dbReference type="Proteomes" id="UP000247233"/>
    </source>
</evidence>
<comment type="caution">
    <text evidence="8">The sequence shown here is derived from an EMBL/GenBank/DDBJ whole genome shotgun (WGS) entry which is preliminary data.</text>
</comment>
<dbReference type="Pfam" id="PF07690">
    <property type="entry name" value="MFS_1"/>
    <property type="match status" value="1"/>
</dbReference>
<dbReference type="InterPro" id="IPR036259">
    <property type="entry name" value="MFS_trans_sf"/>
</dbReference>
<dbReference type="GeneID" id="37070202"/>
<protein>
    <submittedName>
        <fullName evidence="8">MFS general substrate transporter</fullName>
    </submittedName>
</protein>
<feature type="transmembrane region" description="Helical" evidence="6">
    <location>
        <begin position="82"/>
        <end position="102"/>
    </location>
</feature>
<comment type="subcellular location">
    <subcellularLocation>
        <location evidence="1">Cell membrane</location>
        <topology evidence="1">Multi-pass membrane protein</topology>
    </subcellularLocation>
</comment>
<evidence type="ECO:0000256" key="4">
    <source>
        <dbReference type="ARBA" id="ARBA00022989"/>
    </source>
</evidence>
<feature type="transmembrane region" description="Helical" evidence="6">
    <location>
        <begin position="46"/>
        <end position="67"/>
    </location>
</feature>
<dbReference type="EMBL" id="MSFL01000009">
    <property type="protein sequence ID" value="PWY84752.1"/>
    <property type="molecule type" value="Genomic_DNA"/>
</dbReference>
<dbReference type="InterPro" id="IPR005829">
    <property type="entry name" value="Sugar_transporter_CS"/>
</dbReference>
<dbReference type="Proteomes" id="UP000247233">
    <property type="component" value="Unassembled WGS sequence"/>
</dbReference>
<feature type="transmembrane region" description="Helical" evidence="6">
    <location>
        <begin position="204"/>
        <end position="222"/>
    </location>
</feature>
<dbReference type="VEuPathDB" id="FungiDB:BO70DRAFT_428363"/>
<feature type="domain" description="Major facilitator superfamily (MFS) profile" evidence="7">
    <location>
        <begin position="48"/>
        <end position="481"/>
    </location>
</feature>
<comment type="similarity">
    <text evidence="2">Belongs to the major facilitator superfamily.</text>
</comment>
<dbReference type="GO" id="GO:0042908">
    <property type="term" value="P:xenobiotic transport"/>
    <property type="evidence" value="ECO:0007669"/>
    <property type="project" value="UniProtKB-ARBA"/>
</dbReference>
<feature type="transmembrane region" description="Helical" evidence="6">
    <location>
        <begin position="139"/>
        <end position="161"/>
    </location>
</feature>
<name>A0A317WHL1_9EURO</name>
<dbReference type="GO" id="GO:0022857">
    <property type="term" value="F:transmembrane transporter activity"/>
    <property type="evidence" value="ECO:0007669"/>
    <property type="project" value="InterPro"/>
</dbReference>
<dbReference type="PANTHER" id="PTHR23502:SF7">
    <property type="entry name" value="DRUG_PROTON ANTIPORTER YHK8-RELATED"/>
    <property type="match status" value="1"/>
</dbReference>
<evidence type="ECO:0000313" key="8">
    <source>
        <dbReference type="EMBL" id="PWY84752.1"/>
    </source>
</evidence>
<accession>A0A317WHL1</accession>
<dbReference type="PROSITE" id="PS50850">
    <property type="entry name" value="MFS"/>
    <property type="match status" value="1"/>
</dbReference>
<dbReference type="Gene3D" id="1.20.1250.20">
    <property type="entry name" value="MFS general substrate transporter like domains"/>
    <property type="match status" value="1"/>
</dbReference>
<evidence type="ECO:0000256" key="2">
    <source>
        <dbReference type="ARBA" id="ARBA00008335"/>
    </source>
</evidence>
<feature type="transmembrane region" description="Helical" evidence="6">
    <location>
        <begin position="310"/>
        <end position="332"/>
    </location>
</feature>
<organism evidence="8 9">
    <name type="scientific">Aspergillus heteromorphus CBS 117.55</name>
    <dbReference type="NCBI Taxonomy" id="1448321"/>
    <lineage>
        <taxon>Eukaryota</taxon>
        <taxon>Fungi</taxon>
        <taxon>Dikarya</taxon>
        <taxon>Ascomycota</taxon>
        <taxon>Pezizomycotina</taxon>
        <taxon>Eurotiomycetes</taxon>
        <taxon>Eurotiomycetidae</taxon>
        <taxon>Eurotiales</taxon>
        <taxon>Aspergillaceae</taxon>
        <taxon>Aspergillus</taxon>
        <taxon>Aspergillus subgen. Circumdati</taxon>
    </lineage>
</organism>
<evidence type="ECO:0000256" key="5">
    <source>
        <dbReference type="ARBA" id="ARBA00023136"/>
    </source>
</evidence>
<feature type="transmembrane region" description="Helical" evidence="6">
    <location>
        <begin position="455"/>
        <end position="475"/>
    </location>
</feature>
<dbReference type="InterPro" id="IPR011701">
    <property type="entry name" value="MFS"/>
</dbReference>
<dbReference type="CDD" id="cd17323">
    <property type="entry name" value="MFS_Tpo1_MDR_like"/>
    <property type="match status" value="1"/>
</dbReference>
<dbReference type="SUPFAM" id="SSF103473">
    <property type="entry name" value="MFS general substrate transporter"/>
    <property type="match status" value="1"/>
</dbReference>
<dbReference type="OrthoDB" id="3561359at2759"/>
<dbReference type="GO" id="GO:0140115">
    <property type="term" value="P:export across plasma membrane"/>
    <property type="evidence" value="ECO:0007669"/>
    <property type="project" value="UniProtKB-ARBA"/>
</dbReference>
<keyword evidence="4 6" id="KW-1133">Transmembrane helix</keyword>
<evidence type="ECO:0000256" key="6">
    <source>
        <dbReference type="SAM" id="Phobius"/>
    </source>
</evidence>
<proteinExistence type="inferred from homology"/>
<reference evidence="8 9" key="1">
    <citation type="submission" date="2016-12" db="EMBL/GenBank/DDBJ databases">
        <title>The genomes of Aspergillus section Nigri reveals drivers in fungal speciation.</title>
        <authorList>
            <consortium name="DOE Joint Genome Institute"/>
            <person name="Vesth T.C."/>
            <person name="Nybo J."/>
            <person name="Theobald S."/>
            <person name="Brandl J."/>
            <person name="Frisvad J.C."/>
            <person name="Nielsen K.F."/>
            <person name="Lyhne E.K."/>
            <person name="Kogle M.E."/>
            <person name="Kuo A."/>
            <person name="Riley R."/>
            <person name="Clum A."/>
            <person name="Nolan M."/>
            <person name="Lipzen A."/>
            <person name="Salamov A."/>
            <person name="Henrissat B."/>
            <person name="Wiebenga A."/>
            <person name="De Vries R.P."/>
            <person name="Grigoriev I.V."/>
            <person name="Mortensen U.H."/>
            <person name="Andersen M.R."/>
            <person name="Baker S.E."/>
        </authorList>
    </citation>
    <scope>NUCLEOTIDE SEQUENCE [LARGE SCALE GENOMIC DNA]</scope>
    <source>
        <strain evidence="8 9">CBS 117.55</strain>
    </source>
</reference>
<dbReference type="GO" id="GO:0005886">
    <property type="term" value="C:plasma membrane"/>
    <property type="evidence" value="ECO:0007669"/>
    <property type="project" value="UniProtKB-SubCell"/>
</dbReference>
<dbReference type="FunFam" id="1.20.1250.20:FF:000082">
    <property type="entry name" value="MFS multidrug transporter, putative"/>
    <property type="match status" value="1"/>
</dbReference>
<keyword evidence="3 6" id="KW-0812">Transmembrane</keyword>
<dbReference type="InterPro" id="IPR020846">
    <property type="entry name" value="MFS_dom"/>
</dbReference>
<dbReference type="AlphaFoldDB" id="A0A317WHL1"/>
<keyword evidence="5 6" id="KW-0472">Membrane</keyword>
<evidence type="ECO:0000256" key="3">
    <source>
        <dbReference type="ARBA" id="ARBA00022692"/>
    </source>
</evidence>
<gene>
    <name evidence="8" type="ORF">BO70DRAFT_428363</name>
</gene>
<feature type="transmembrane region" description="Helical" evidence="6">
    <location>
        <begin position="390"/>
        <end position="418"/>
    </location>
</feature>
<evidence type="ECO:0000259" key="7">
    <source>
        <dbReference type="PROSITE" id="PS50850"/>
    </source>
</evidence>
<dbReference type="PANTHER" id="PTHR23502">
    <property type="entry name" value="MAJOR FACILITATOR SUPERFAMILY"/>
    <property type="match status" value="1"/>
</dbReference>
<sequence length="491" mass="54777">MAPTMVLPAVDLTPRDQHGAYRDDYEVRWDENDAANPHNLTSRRKWAVVILVSSMTLCVCVTSSLYTTTYKHTMAEFGCSRIVATLGLSFYIAGLGWGPLVMSPLSEFYGRRPIYLISLPLFIVFLVPCAVARNIQTMLVARLLDGLAGAAFTSVAGATVGDMYSKSTLHFPMLVYTASPFTGASLGPILGGLINSWASWRWSFYFLLIWASLQAILVMLFVPETYHPVLLRNRARKLREETGDDRWRAPIEKLDRSVLKTVLRSLYRPFMLLSLEPMCLNLCVLSAIALGVQYLFFGAFGVVYGNAYNFGLWQTGLAFSGLFVGMVLAVAVDPWCRKLYPYFSRQQDEQDEAASQDPECRLPPAIIGAPLLTIGLFWFGWTAVPSIHWIVPIIGSAVFGAGMIFVFQGVFTFFVDAYPLYAASALGANSFTRSTFAAAFPLFGVAMYHKLGDQWATSLLAFLSLAMAPFPYVFFRYGKRIRRRSRFATKK</sequence>
<keyword evidence="9" id="KW-1185">Reference proteome</keyword>
<feature type="transmembrane region" description="Helical" evidence="6">
    <location>
        <begin position="278"/>
        <end position="304"/>
    </location>
</feature>
<dbReference type="STRING" id="1448321.A0A317WHL1"/>
<evidence type="ECO:0000256" key="1">
    <source>
        <dbReference type="ARBA" id="ARBA00004651"/>
    </source>
</evidence>